<evidence type="ECO:0000256" key="1">
    <source>
        <dbReference type="SAM" id="MobiDB-lite"/>
    </source>
</evidence>
<protein>
    <submittedName>
        <fullName evidence="2">Uncharacterized protein</fullName>
    </submittedName>
</protein>
<dbReference type="AlphaFoldDB" id="A0A6A6WBN8"/>
<feature type="compositionally biased region" description="Polar residues" evidence="1">
    <location>
        <begin position="64"/>
        <end position="77"/>
    </location>
</feature>
<name>A0A6A6WBN8_9PEZI</name>
<dbReference type="Proteomes" id="UP000799437">
    <property type="component" value="Unassembled WGS sequence"/>
</dbReference>
<evidence type="ECO:0000313" key="3">
    <source>
        <dbReference type="Proteomes" id="UP000799437"/>
    </source>
</evidence>
<dbReference type="RefSeq" id="XP_033602693.1">
    <property type="nucleotide sequence ID" value="XM_033740405.1"/>
</dbReference>
<reference evidence="2" key="1">
    <citation type="journal article" date="2020" name="Stud. Mycol.">
        <title>101 Dothideomycetes genomes: a test case for predicting lifestyles and emergence of pathogens.</title>
        <authorList>
            <person name="Haridas S."/>
            <person name="Albert R."/>
            <person name="Binder M."/>
            <person name="Bloem J."/>
            <person name="Labutti K."/>
            <person name="Salamov A."/>
            <person name="Andreopoulos B."/>
            <person name="Baker S."/>
            <person name="Barry K."/>
            <person name="Bills G."/>
            <person name="Bluhm B."/>
            <person name="Cannon C."/>
            <person name="Castanera R."/>
            <person name="Culley D."/>
            <person name="Daum C."/>
            <person name="Ezra D."/>
            <person name="Gonzalez J."/>
            <person name="Henrissat B."/>
            <person name="Kuo A."/>
            <person name="Liang C."/>
            <person name="Lipzen A."/>
            <person name="Lutzoni F."/>
            <person name="Magnuson J."/>
            <person name="Mondo S."/>
            <person name="Nolan M."/>
            <person name="Ohm R."/>
            <person name="Pangilinan J."/>
            <person name="Park H.-J."/>
            <person name="Ramirez L."/>
            <person name="Alfaro M."/>
            <person name="Sun H."/>
            <person name="Tritt A."/>
            <person name="Yoshinaga Y."/>
            <person name="Zwiers L.-H."/>
            <person name="Turgeon B."/>
            <person name="Goodwin S."/>
            <person name="Spatafora J."/>
            <person name="Crous P."/>
            <person name="Grigoriev I."/>
        </authorList>
    </citation>
    <scope>NUCLEOTIDE SEQUENCE</scope>
    <source>
        <strain evidence="2">CBS 121739</strain>
    </source>
</reference>
<keyword evidence="3" id="KW-1185">Reference proteome</keyword>
<sequence>MWSIQYRLPFVRRSSKSYRKLGDDGDIDDSMCGALLERPADTTAAILPYKQSTKQRPPLPASRYSISQKHSSSTNTRIRFEGTNVQALGPNLSPVPSAAKSRQWSLLPPMARSTNVPGHQRTSVYGLCRVV</sequence>
<dbReference type="EMBL" id="ML996568">
    <property type="protein sequence ID" value="KAF2760242.1"/>
    <property type="molecule type" value="Genomic_DNA"/>
</dbReference>
<proteinExistence type="predicted"/>
<gene>
    <name evidence="2" type="ORF">EJ05DRAFT_277084</name>
</gene>
<accession>A0A6A6WBN8</accession>
<organism evidence="2 3">
    <name type="scientific">Pseudovirgaria hyperparasitica</name>
    <dbReference type="NCBI Taxonomy" id="470096"/>
    <lineage>
        <taxon>Eukaryota</taxon>
        <taxon>Fungi</taxon>
        <taxon>Dikarya</taxon>
        <taxon>Ascomycota</taxon>
        <taxon>Pezizomycotina</taxon>
        <taxon>Dothideomycetes</taxon>
        <taxon>Dothideomycetes incertae sedis</taxon>
        <taxon>Acrospermales</taxon>
        <taxon>Acrospermaceae</taxon>
        <taxon>Pseudovirgaria</taxon>
    </lineage>
</organism>
<evidence type="ECO:0000313" key="2">
    <source>
        <dbReference type="EMBL" id="KAF2760242.1"/>
    </source>
</evidence>
<dbReference type="GeneID" id="54481459"/>
<feature type="region of interest" description="Disordered" evidence="1">
    <location>
        <begin position="47"/>
        <end position="77"/>
    </location>
</feature>